<evidence type="ECO:0000313" key="3">
    <source>
        <dbReference type="EMBL" id="GBN49882.1"/>
    </source>
</evidence>
<accession>A0A4Y2PFI6</accession>
<dbReference type="GO" id="GO:0004523">
    <property type="term" value="F:RNA-DNA hybrid ribonuclease activity"/>
    <property type="evidence" value="ECO:0007669"/>
    <property type="project" value="InterPro"/>
</dbReference>
<dbReference type="InterPro" id="IPR052560">
    <property type="entry name" value="RdDP_mobile_element"/>
</dbReference>
<evidence type="ECO:0000259" key="2">
    <source>
        <dbReference type="PROSITE" id="PS50879"/>
    </source>
</evidence>
<feature type="domain" description="Reverse transcriptase" evidence="1">
    <location>
        <begin position="456"/>
        <end position="725"/>
    </location>
</feature>
<dbReference type="Pfam" id="PF00075">
    <property type="entry name" value="RNase_H"/>
    <property type="match status" value="1"/>
</dbReference>
<gene>
    <name evidence="3" type="primary">RTase_87</name>
    <name evidence="3" type="ORF">AVEN_81568_1</name>
</gene>
<evidence type="ECO:0000259" key="1">
    <source>
        <dbReference type="PROSITE" id="PS50878"/>
    </source>
</evidence>
<keyword evidence="3" id="KW-0695">RNA-directed DNA polymerase</keyword>
<dbReference type="GO" id="GO:0042575">
    <property type="term" value="C:DNA polymerase complex"/>
    <property type="evidence" value="ECO:0007669"/>
    <property type="project" value="UniProtKB-ARBA"/>
</dbReference>
<dbReference type="Pfam" id="PF00078">
    <property type="entry name" value="RVT_1"/>
    <property type="match status" value="1"/>
</dbReference>
<dbReference type="CDD" id="cd09276">
    <property type="entry name" value="Rnase_HI_RT_non_LTR"/>
    <property type="match status" value="1"/>
</dbReference>
<dbReference type="SUPFAM" id="SSF56672">
    <property type="entry name" value="DNA/RNA polymerases"/>
    <property type="match status" value="1"/>
</dbReference>
<dbReference type="PANTHER" id="PTHR36688:SF2">
    <property type="entry name" value="ENDONUCLEASE_EXONUCLEASE_PHOSPHATASE DOMAIN-CONTAINING PROTEIN"/>
    <property type="match status" value="1"/>
</dbReference>
<dbReference type="SUPFAM" id="SSF53098">
    <property type="entry name" value="Ribonuclease H-like"/>
    <property type="match status" value="1"/>
</dbReference>
<dbReference type="OrthoDB" id="6437545at2759"/>
<proteinExistence type="predicted"/>
<dbReference type="InterPro" id="IPR012337">
    <property type="entry name" value="RNaseH-like_sf"/>
</dbReference>
<keyword evidence="3" id="KW-0548">Nucleotidyltransferase</keyword>
<evidence type="ECO:0000313" key="4">
    <source>
        <dbReference type="Proteomes" id="UP000499080"/>
    </source>
</evidence>
<dbReference type="GO" id="GO:0003676">
    <property type="term" value="F:nucleic acid binding"/>
    <property type="evidence" value="ECO:0007669"/>
    <property type="project" value="InterPro"/>
</dbReference>
<feature type="domain" description="RNase H type-1" evidence="2">
    <location>
        <begin position="931"/>
        <end position="1060"/>
    </location>
</feature>
<organism evidence="3 4">
    <name type="scientific">Araneus ventricosus</name>
    <name type="common">Orbweaver spider</name>
    <name type="synonym">Epeira ventricosa</name>
    <dbReference type="NCBI Taxonomy" id="182803"/>
    <lineage>
        <taxon>Eukaryota</taxon>
        <taxon>Metazoa</taxon>
        <taxon>Ecdysozoa</taxon>
        <taxon>Arthropoda</taxon>
        <taxon>Chelicerata</taxon>
        <taxon>Arachnida</taxon>
        <taxon>Araneae</taxon>
        <taxon>Araneomorphae</taxon>
        <taxon>Entelegynae</taxon>
        <taxon>Araneoidea</taxon>
        <taxon>Araneidae</taxon>
        <taxon>Araneus</taxon>
    </lineage>
</organism>
<protein>
    <submittedName>
        <fullName evidence="3">Putative RNA-directed DNA polymerase from transposon BS</fullName>
    </submittedName>
</protein>
<name>A0A4Y2PFI6_ARAVE</name>
<dbReference type="PROSITE" id="PS50878">
    <property type="entry name" value="RT_POL"/>
    <property type="match status" value="1"/>
</dbReference>
<comment type="caution">
    <text evidence="3">The sequence shown here is derived from an EMBL/GenBank/DDBJ whole genome shotgun (WGS) entry which is preliminary data.</text>
</comment>
<dbReference type="GO" id="GO:0003964">
    <property type="term" value="F:RNA-directed DNA polymerase activity"/>
    <property type="evidence" value="ECO:0007669"/>
    <property type="project" value="UniProtKB-KW"/>
</dbReference>
<dbReference type="InterPro" id="IPR043128">
    <property type="entry name" value="Rev_trsase/Diguanyl_cyclase"/>
</dbReference>
<dbReference type="AlphaFoldDB" id="A0A4Y2PFI6"/>
<dbReference type="InterPro" id="IPR002156">
    <property type="entry name" value="RNaseH_domain"/>
</dbReference>
<dbReference type="EMBL" id="BGPR01011155">
    <property type="protein sequence ID" value="GBN49882.1"/>
    <property type="molecule type" value="Genomic_DNA"/>
</dbReference>
<dbReference type="Gene3D" id="3.30.420.10">
    <property type="entry name" value="Ribonuclease H-like superfamily/Ribonuclease H"/>
    <property type="match status" value="1"/>
</dbReference>
<dbReference type="CDD" id="cd01650">
    <property type="entry name" value="RT_nLTR_like"/>
    <property type="match status" value="1"/>
</dbReference>
<dbReference type="InterPro" id="IPR000477">
    <property type="entry name" value="RT_dom"/>
</dbReference>
<dbReference type="Proteomes" id="UP000499080">
    <property type="component" value="Unassembled WGS sequence"/>
</dbReference>
<dbReference type="InterPro" id="IPR036397">
    <property type="entry name" value="RNaseH_sf"/>
</dbReference>
<keyword evidence="3" id="KW-0808">Transferase</keyword>
<sequence>MSTAHTLQNIAMEDWAAHSKNLFRSKLALRDQIICAAQNGAYKFNIFFQAASGNLPQLYPKQLKDNLTAKLRNVKLIDHIQFTRQNRLLISTEHLETAIEISNIKAIMDIPTVCSVISEQITSRFLLRNIPLETSLQELADELEAENTIKIHEARRFLSDKSRNIATENVLVTTYGTNIPQHIKLWLTRQEISLFLDKPRQCLLSDPYGSDHLPIQIFFNTKKSSFIVKRKTNWVEIQNHLHQHKISEHEFQSYNDFESFCKNTIFYFSSSYKVHSQANAPWWNSQCSFLLGQKRKYLRLARTYFSQLFWIQYKKFSARLNNLISKRQRQYWNNTCENAGYSGKIYKIIRAIYNRNHHPIENTYFIKISNALISDPNTQANLFASHYEQNPIEEFIPFDLSSNEDNYYNNSFSVDEIDYVLQKTPNTSPGRYGITANFIKNLPTSFKSTLLSIYNEIWSTGEIPSEWQIAKILPILKPGRDSKNIQSYRPISLTSVVCKIFERLILNRFINTGIHRKFHPHHAGFLPQKDCNYIHSLVHHKIIQAKNDKKYFILIKLDIASAYDSVWRDGLMYKILQLGIKGNAAKWLHNFIQHRKFYVFWRNSDSTMRSSYRGIPQGSVLSGFLFTTYMMDIFEAIHHKTECFVYADDILLCCSASNLSSALKYMQFSLNKISQWCDTWKLNIQTEKCEAINFSNFKQMPSSHLKLYDQNIPWTSNIKILGLIFSANLSFKQHFFHLKKATIKRLNALKAIAANSWGTRTTHLLQIVNATIRSKLEYGCHVFITSSKSEILTIEILYRTALRFATGLPKWTPIPILLKEAGQISLSLRIRMLAERFFLKNLSLGEISPLFHYLRPLTSRLRLRKPVPLSIRLSEQINKLGMDINFLIPPHPPLQKQEKIRFYLDTLPFQTKTYSNSIVQTLFNEYKNLYWKYKIIIATDASKSNENCSIASKNFTTGVIKAGSVSNYNSIFTSEALAILNAINNLINDNQHYVLLSDSLSVLKALQCSNIHSKSVIKLLGHEIYKIIGNIQSIEFVWTPGHAGITENEYVDSLARKAPSSLISQWIPHEDLLLSMKNNIQEEAKNEWKNSKYYHEFNFLSNNRSQLQIFPSSRKDDVLISRFRTKTYPTSAKLFRFRLTSTSFCTLCKVEETLDHLLFQCQRFELQRNFFHAEMGCLPLSFSWIFDFSLHSKKQVFAILKFLRQIHDNL</sequence>
<dbReference type="Gene3D" id="3.30.70.270">
    <property type="match status" value="1"/>
</dbReference>
<reference evidence="3 4" key="1">
    <citation type="journal article" date="2019" name="Sci. Rep.">
        <title>Orb-weaving spider Araneus ventricosus genome elucidates the spidroin gene catalogue.</title>
        <authorList>
            <person name="Kono N."/>
            <person name="Nakamura H."/>
            <person name="Ohtoshi R."/>
            <person name="Moran D.A.P."/>
            <person name="Shinohara A."/>
            <person name="Yoshida Y."/>
            <person name="Fujiwara M."/>
            <person name="Mori M."/>
            <person name="Tomita M."/>
            <person name="Arakawa K."/>
        </authorList>
    </citation>
    <scope>NUCLEOTIDE SEQUENCE [LARGE SCALE GENOMIC DNA]</scope>
</reference>
<dbReference type="PANTHER" id="PTHR36688">
    <property type="entry name" value="ENDO/EXONUCLEASE/PHOSPHATASE DOMAIN-CONTAINING PROTEIN"/>
    <property type="match status" value="1"/>
</dbReference>
<keyword evidence="4" id="KW-1185">Reference proteome</keyword>
<dbReference type="PROSITE" id="PS50879">
    <property type="entry name" value="RNASE_H_1"/>
    <property type="match status" value="1"/>
</dbReference>
<dbReference type="InterPro" id="IPR043502">
    <property type="entry name" value="DNA/RNA_pol_sf"/>
</dbReference>